<accession>A0A8F9XIK3</accession>
<evidence type="ECO:0000313" key="18">
    <source>
        <dbReference type="EMBL" id="QYM77678.1"/>
    </source>
</evidence>
<keyword evidence="8" id="KW-0625">Polysaccharide transport</keyword>
<evidence type="ECO:0000256" key="6">
    <source>
        <dbReference type="ARBA" id="ARBA00022692"/>
    </source>
</evidence>
<evidence type="ECO:0000256" key="7">
    <source>
        <dbReference type="ARBA" id="ARBA00022729"/>
    </source>
</evidence>
<gene>
    <name evidence="18" type="ORF">K0B96_10110</name>
</gene>
<evidence type="ECO:0000256" key="14">
    <source>
        <dbReference type="ARBA" id="ARBA00023288"/>
    </source>
</evidence>
<evidence type="ECO:0000256" key="13">
    <source>
        <dbReference type="ARBA" id="ARBA00023237"/>
    </source>
</evidence>
<sequence>MVAFLAVLLSSFVLRSVATAQPTETKNYDYKLTPTDRVRIAIFQEEDLSTIARIDAKGCVNLPLVGEVRLAGMTRTDAQLAIEKAYHDGRFLRTPQVTITVEDYAPREVSISGAVNSPGRYPLPIESSMSVLELITRAGGFRDTAKGTAVRVTRISPGDNNTDQKSQTFIIDVESLIKGKDRSKLKENALMLEAGDVVYVPERII</sequence>
<evidence type="ECO:0000259" key="16">
    <source>
        <dbReference type="Pfam" id="PF02563"/>
    </source>
</evidence>
<evidence type="ECO:0000256" key="12">
    <source>
        <dbReference type="ARBA" id="ARBA00023139"/>
    </source>
</evidence>
<dbReference type="RefSeq" id="WP_220160783.1">
    <property type="nucleotide sequence ID" value="NZ_CP080507.1"/>
</dbReference>
<keyword evidence="9" id="KW-0406">Ion transport</keyword>
<dbReference type="GO" id="GO:0009279">
    <property type="term" value="C:cell outer membrane"/>
    <property type="evidence" value="ECO:0007669"/>
    <property type="project" value="UniProtKB-SubCell"/>
</dbReference>
<dbReference type="PANTHER" id="PTHR33619">
    <property type="entry name" value="POLYSACCHARIDE EXPORT PROTEIN GFCE-RELATED"/>
    <property type="match status" value="1"/>
</dbReference>
<evidence type="ECO:0000256" key="10">
    <source>
        <dbReference type="ARBA" id="ARBA00023114"/>
    </source>
</evidence>
<reference evidence="18" key="1">
    <citation type="submission" date="2021-08" db="EMBL/GenBank/DDBJ databases">
        <title>Genome of a novel bacterium of the phylum Verrucomicrobia, Oleiharenicola sp. KSB-15.</title>
        <authorList>
            <person name="Chung J.-H."/>
            <person name="Ahn J.-H."/>
            <person name="Yoon Y."/>
            <person name="Kim D.-Y."/>
            <person name="An S.-H."/>
            <person name="Park I."/>
            <person name="Yeon J."/>
        </authorList>
    </citation>
    <scope>NUCLEOTIDE SEQUENCE</scope>
    <source>
        <strain evidence="18">KSB-15</strain>
    </source>
</reference>
<evidence type="ECO:0000256" key="1">
    <source>
        <dbReference type="ARBA" id="ARBA00004571"/>
    </source>
</evidence>
<comment type="subcellular location">
    <subcellularLocation>
        <location evidence="1">Cell outer membrane</location>
        <topology evidence="1">Multi-pass membrane protein</topology>
    </subcellularLocation>
</comment>
<keyword evidence="5" id="KW-0762">Sugar transport</keyword>
<feature type="domain" description="SLBB" evidence="17">
    <location>
        <begin position="108"/>
        <end position="200"/>
    </location>
</feature>
<dbReference type="GO" id="GO:0006811">
    <property type="term" value="P:monoatomic ion transport"/>
    <property type="evidence" value="ECO:0007669"/>
    <property type="project" value="UniProtKB-KW"/>
</dbReference>
<keyword evidence="3" id="KW-0813">Transport</keyword>
<proteinExistence type="inferred from homology"/>
<evidence type="ECO:0000256" key="11">
    <source>
        <dbReference type="ARBA" id="ARBA00023136"/>
    </source>
</evidence>
<evidence type="ECO:0000259" key="17">
    <source>
        <dbReference type="Pfam" id="PF22461"/>
    </source>
</evidence>
<feature type="chain" id="PRO_5034462567" evidence="15">
    <location>
        <begin position="21"/>
        <end position="205"/>
    </location>
</feature>
<feature type="signal peptide" evidence="15">
    <location>
        <begin position="1"/>
        <end position="20"/>
    </location>
</feature>
<dbReference type="PANTHER" id="PTHR33619:SF3">
    <property type="entry name" value="POLYSACCHARIDE EXPORT PROTEIN GFCE-RELATED"/>
    <property type="match status" value="1"/>
</dbReference>
<dbReference type="InterPro" id="IPR003715">
    <property type="entry name" value="Poly_export_N"/>
</dbReference>
<keyword evidence="14" id="KW-0449">Lipoprotein</keyword>
<dbReference type="InterPro" id="IPR049712">
    <property type="entry name" value="Poly_export"/>
</dbReference>
<keyword evidence="11" id="KW-0472">Membrane</keyword>
<evidence type="ECO:0000256" key="5">
    <source>
        <dbReference type="ARBA" id="ARBA00022597"/>
    </source>
</evidence>
<keyword evidence="6" id="KW-0812">Transmembrane</keyword>
<keyword evidence="13" id="KW-0998">Cell outer membrane</keyword>
<keyword evidence="4" id="KW-1134">Transmembrane beta strand</keyword>
<organism evidence="18 19">
    <name type="scientific">Horticoccus luteus</name>
    <dbReference type="NCBI Taxonomy" id="2862869"/>
    <lineage>
        <taxon>Bacteria</taxon>
        <taxon>Pseudomonadati</taxon>
        <taxon>Verrucomicrobiota</taxon>
        <taxon>Opitutia</taxon>
        <taxon>Opitutales</taxon>
        <taxon>Opitutaceae</taxon>
        <taxon>Horticoccus</taxon>
    </lineage>
</organism>
<dbReference type="AlphaFoldDB" id="A0A8F9XIK3"/>
<dbReference type="GO" id="GO:0046930">
    <property type="term" value="C:pore complex"/>
    <property type="evidence" value="ECO:0007669"/>
    <property type="project" value="UniProtKB-KW"/>
</dbReference>
<dbReference type="GO" id="GO:0015288">
    <property type="term" value="F:porin activity"/>
    <property type="evidence" value="ECO:0007669"/>
    <property type="project" value="UniProtKB-KW"/>
</dbReference>
<dbReference type="InterPro" id="IPR054765">
    <property type="entry name" value="SLBB_dom"/>
</dbReference>
<dbReference type="KEGG" id="ole:K0B96_10110"/>
<protein>
    <submittedName>
        <fullName evidence="18">Polysaccharide biosynthesis/export family protein</fullName>
    </submittedName>
</protein>
<dbReference type="EMBL" id="CP080507">
    <property type="protein sequence ID" value="QYM77678.1"/>
    <property type="molecule type" value="Genomic_DNA"/>
</dbReference>
<evidence type="ECO:0000256" key="2">
    <source>
        <dbReference type="ARBA" id="ARBA00009450"/>
    </source>
</evidence>
<dbReference type="Proteomes" id="UP000825051">
    <property type="component" value="Chromosome"/>
</dbReference>
<evidence type="ECO:0000256" key="9">
    <source>
        <dbReference type="ARBA" id="ARBA00023065"/>
    </source>
</evidence>
<evidence type="ECO:0000256" key="3">
    <source>
        <dbReference type="ARBA" id="ARBA00022448"/>
    </source>
</evidence>
<keyword evidence="7 15" id="KW-0732">Signal</keyword>
<evidence type="ECO:0000256" key="15">
    <source>
        <dbReference type="SAM" id="SignalP"/>
    </source>
</evidence>
<dbReference type="Pfam" id="PF02563">
    <property type="entry name" value="Poly_export"/>
    <property type="match status" value="1"/>
</dbReference>
<feature type="domain" description="Polysaccharide export protein N-terminal" evidence="16">
    <location>
        <begin position="26"/>
        <end position="101"/>
    </location>
</feature>
<evidence type="ECO:0000256" key="4">
    <source>
        <dbReference type="ARBA" id="ARBA00022452"/>
    </source>
</evidence>
<comment type="similarity">
    <text evidence="2">Belongs to the BexD/CtrA/VexA family.</text>
</comment>
<evidence type="ECO:0000313" key="19">
    <source>
        <dbReference type="Proteomes" id="UP000825051"/>
    </source>
</evidence>
<keyword evidence="12" id="KW-0564">Palmitate</keyword>
<dbReference type="Pfam" id="PF22461">
    <property type="entry name" value="SLBB_2"/>
    <property type="match status" value="1"/>
</dbReference>
<dbReference type="Gene3D" id="3.30.1950.10">
    <property type="entry name" value="wza like domain"/>
    <property type="match status" value="1"/>
</dbReference>
<name>A0A8F9XIK3_9BACT</name>
<dbReference type="GO" id="GO:0015159">
    <property type="term" value="F:polysaccharide transmembrane transporter activity"/>
    <property type="evidence" value="ECO:0007669"/>
    <property type="project" value="InterPro"/>
</dbReference>
<evidence type="ECO:0000256" key="8">
    <source>
        <dbReference type="ARBA" id="ARBA00023047"/>
    </source>
</evidence>
<keyword evidence="10" id="KW-0626">Porin</keyword>
<keyword evidence="19" id="KW-1185">Reference proteome</keyword>
<dbReference type="Gene3D" id="3.10.20.600">
    <property type="match status" value="1"/>
</dbReference>